<feature type="transmembrane region" description="Helical" evidence="2">
    <location>
        <begin position="439"/>
        <end position="458"/>
    </location>
</feature>
<feature type="transmembrane region" description="Helical" evidence="2">
    <location>
        <begin position="252"/>
        <end position="270"/>
    </location>
</feature>
<feature type="transmembrane region" description="Helical" evidence="2">
    <location>
        <begin position="303"/>
        <end position="325"/>
    </location>
</feature>
<dbReference type="EMBL" id="CAACYD010000003">
    <property type="protein sequence ID" value="VFA81297.1"/>
    <property type="molecule type" value="Genomic_DNA"/>
</dbReference>
<feature type="region of interest" description="Disordered" evidence="1">
    <location>
        <begin position="58"/>
        <end position="207"/>
    </location>
</feature>
<dbReference type="InterPro" id="IPR019286">
    <property type="entry name" value="DUF2339_TM"/>
</dbReference>
<feature type="transmembrane region" description="Helical" evidence="2">
    <location>
        <begin position="495"/>
        <end position="514"/>
    </location>
</feature>
<proteinExistence type="predicted"/>
<feature type="transmembrane region" description="Helical" evidence="2">
    <location>
        <begin position="702"/>
        <end position="723"/>
    </location>
</feature>
<accession>A0ABD7UY10</accession>
<dbReference type="Proteomes" id="UP000360750">
    <property type="component" value="Unassembled WGS sequence"/>
</dbReference>
<protein>
    <submittedName>
        <fullName evidence="3">Predicted membrane protein</fullName>
    </submittedName>
</protein>
<dbReference type="PANTHER" id="PTHR38434:SF1">
    <property type="entry name" value="BLL2549 PROTEIN"/>
    <property type="match status" value="1"/>
</dbReference>
<dbReference type="PANTHER" id="PTHR38434">
    <property type="entry name" value="BLL2549 PROTEIN"/>
    <property type="match status" value="1"/>
</dbReference>
<keyword evidence="2" id="KW-0812">Transmembrane</keyword>
<keyword evidence="2" id="KW-0472">Membrane</keyword>
<gene>
    <name evidence="3" type="ORF">NCTC8139_00353</name>
</gene>
<feature type="transmembrane region" description="Helical" evidence="2">
    <location>
        <begin position="412"/>
        <end position="432"/>
    </location>
</feature>
<name>A0ABD7UY10_9ACTN</name>
<feature type="compositionally biased region" description="Low complexity" evidence="1">
    <location>
        <begin position="121"/>
        <end position="145"/>
    </location>
</feature>
<feature type="transmembrane region" description="Helical" evidence="2">
    <location>
        <begin position="354"/>
        <end position="371"/>
    </location>
</feature>
<feature type="transmembrane region" description="Helical" evidence="2">
    <location>
        <begin position="332"/>
        <end position="348"/>
    </location>
</feature>
<evidence type="ECO:0000256" key="2">
    <source>
        <dbReference type="SAM" id="Phobius"/>
    </source>
</evidence>
<feature type="compositionally biased region" description="Pro residues" evidence="1">
    <location>
        <begin position="179"/>
        <end position="203"/>
    </location>
</feature>
<feature type="transmembrane region" description="Helical" evidence="2">
    <location>
        <begin position="277"/>
        <end position="297"/>
    </location>
</feature>
<dbReference type="Pfam" id="PF10101">
    <property type="entry name" value="DUF2339"/>
    <property type="match status" value="1"/>
</dbReference>
<feature type="transmembrane region" description="Helical" evidence="2">
    <location>
        <begin position="520"/>
        <end position="539"/>
    </location>
</feature>
<feature type="transmembrane region" description="Helical" evidence="2">
    <location>
        <begin position="216"/>
        <end position="240"/>
    </location>
</feature>
<feature type="compositionally biased region" description="Pro residues" evidence="1">
    <location>
        <begin position="737"/>
        <end position="757"/>
    </location>
</feature>
<keyword evidence="2" id="KW-1133">Transmembrane helix</keyword>
<evidence type="ECO:0000313" key="4">
    <source>
        <dbReference type="Proteomes" id="UP000360750"/>
    </source>
</evidence>
<evidence type="ECO:0000313" key="3">
    <source>
        <dbReference type="EMBL" id="VFA81297.1"/>
    </source>
</evidence>
<feature type="transmembrane region" description="Helical" evidence="2">
    <location>
        <begin position="544"/>
        <end position="562"/>
    </location>
</feature>
<feature type="compositionally biased region" description="Pro residues" evidence="1">
    <location>
        <begin position="161"/>
        <end position="173"/>
    </location>
</feature>
<organism evidence="3 4">
    <name type="scientific">Gordonia paraffinivorans</name>
    <dbReference type="NCBI Taxonomy" id="175628"/>
    <lineage>
        <taxon>Bacteria</taxon>
        <taxon>Bacillati</taxon>
        <taxon>Actinomycetota</taxon>
        <taxon>Actinomycetes</taxon>
        <taxon>Mycobacteriales</taxon>
        <taxon>Gordoniaceae</taxon>
        <taxon>Gordonia</taxon>
    </lineage>
</organism>
<feature type="transmembrane region" description="Helical" evidence="2">
    <location>
        <begin position="643"/>
        <end position="663"/>
    </location>
</feature>
<evidence type="ECO:0000256" key="1">
    <source>
        <dbReference type="SAM" id="MobiDB-lite"/>
    </source>
</evidence>
<feature type="transmembrane region" description="Helical" evidence="2">
    <location>
        <begin position="582"/>
        <end position="603"/>
    </location>
</feature>
<sequence length="757" mass="77521">MTPARPGDHGRYMTTPSSMFGGAPGAATLARISAEFDAIAQQMSSVSADFDELKRLVERSETPVAEPGATPVPSPTVEPGDAASPPIAQRAETPDVAPAPGHQPTPRLIPPTTAARPDQRPPTSAVPQPSPPQLAASPQPSSRSPKGPWTPDWAAIGRQQPPHPAYAPPPQRPFTPQAPFSPQPPFIPQHPFTPQPGRPPAPPVSDRISDAVERGLIGKVLAVAGVGVTLVGVVLLLVLAAQAGILRPEFRVAGGAVLSAALVGAGIWLQRKRDGRIGAIALAATGLAAGYLDVLAATKIYEWLPVAAGLTTAGVIAAAGLVLAYRWDSEHLGILVVVPLIALAPVLTGGLDMTLIAFMVMLAIASSWVQVGHDWIWLHALRLAAPTIPLTLVGASALSGPSGDLAGLGLEFSAATLIVVVLGLAGALVAMPTTRFREVTAGLAAATTFPVLFAGAVMDTVGAVSLQAATAVLVIGTTVVCSLVRSARFGPLPDVVAQIWSATALVITFVALLVSFDGSVTVSAILGLALVTALVARAWSSTSVVLLVGGTIVWTIGFGMLLSDLAPYVLADAARMETHASLAVVFAALLAVAGAIILADNWIRLTDRDVVGLAYTVLGVVAVYTATAICVTSGVLLAGADGFLGGQVAATTCWVVMAGGLLAHARRRRGGRRTAAVTGGLVLVAAAMAKLFLFDLATLDGIFRVIVFMVTGLLLLGLGAWYARALHDDGDPGQQQPNPPAPMPPAPMPQPGTPAGH</sequence>
<dbReference type="AlphaFoldDB" id="A0ABD7UY10"/>
<comment type="caution">
    <text evidence="3">The sequence shown here is derived from an EMBL/GenBank/DDBJ whole genome shotgun (WGS) entry which is preliminary data.</text>
</comment>
<feature type="transmembrane region" description="Helical" evidence="2">
    <location>
        <begin position="464"/>
        <end position="483"/>
    </location>
</feature>
<feature type="transmembrane region" description="Helical" evidence="2">
    <location>
        <begin position="675"/>
        <end position="696"/>
    </location>
</feature>
<feature type="region of interest" description="Disordered" evidence="1">
    <location>
        <begin position="729"/>
        <end position="757"/>
    </location>
</feature>
<feature type="transmembrane region" description="Helical" evidence="2">
    <location>
        <begin position="383"/>
        <end position="400"/>
    </location>
</feature>
<reference evidence="3 4" key="1">
    <citation type="submission" date="2019-02" db="EMBL/GenBank/DDBJ databases">
        <authorList>
            <consortium name="Pathogen Informatics"/>
        </authorList>
    </citation>
    <scope>NUCLEOTIDE SEQUENCE [LARGE SCALE GENOMIC DNA]</scope>
    <source>
        <strain evidence="3 4">3012STDY6756503</strain>
    </source>
</reference>
<feature type="transmembrane region" description="Helical" evidence="2">
    <location>
        <begin position="610"/>
        <end position="637"/>
    </location>
</feature>